<reference evidence="2 3" key="1">
    <citation type="submission" date="2008-07" db="EMBL/GenBank/DDBJ databases">
        <authorList>
            <person name="Tandeau de Marsac N."/>
            <person name="Ferriera S."/>
            <person name="Johnson J."/>
            <person name="Kravitz S."/>
            <person name="Beeson K."/>
            <person name="Sutton G."/>
            <person name="Rogers Y.-H."/>
            <person name="Friedman R."/>
            <person name="Frazier M."/>
            <person name="Venter J.C."/>
        </authorList>
    </citation>
    <scope>NUCLEOTIDE SEQUENCE [LARGE SCALE GENOMIC DNA]</scope>
    <source>
        <strain evidence="2 3">PCC 7420</strain>
    </source>
</reference>
<organism evidence="2 3">
    <name type="scientific">Coleofasciculus chthonoplastes PCC 7420</name>
    <dbReference type="NCBI Taxonomy" id="118168"/>
    <lineage>
        <taxon>Bacteria</taxon>
        <taxon>Bacillati</taxon>
        <taxon>Cyanobacteriota</taxon>
        <taxon>Cyanophyceae</taxon>
        <taxon>Coleofasciculales</taxon>
        <taxon>Coleofasciculaceae</taxon>
        <taxon>Coleofasciculus</taxon>
    </lineage>
</organism>
<dbReference type="HOGENOM" id="CLU_093165_0_0_3"/>
<dbReference type="AlphaFoldDB" id="B4VIU9"/>
<dbReference type="Pfam" id="PF13267">
    <property type="entry name" value="DUF4058"/>
    <property type="match status" value="1"/>
</dbReference>
<dbReference type="InterPro" id="IPR025132">
    <property type="entry name" value="DUF4058"/>
</dbReference>
<dbReference type="eggNOG" id="ENOG502Z85A">
    <property type="taxonomic scope" value="Bacteria"/>
</dbReference>
<dbReference type="OrthoDB" id="517639at2"/>
<dbReference type="Proteomes" id="UP000003835">
    <property type="component" value="Unassembled WGS sequence"/>
</dbReference>
<name>B4VIU9_9CYAN</name>
<feature type="compositionally biased region" description="Low complexity" evidence="1">
    <location>
        <begin position="83"/>
        <end position="95"/>
    </location>
</feature>
<sequence length="264" mass="30110">MASPFPGMNPYLEHPDFWVEVHNRLIVAISDVLVPQVRPKYRVAIEKRIYQINQTDGDSGLLLGIPDVTVNRKPNDPDNQESTVAVAPPTEQPTTVTVPIPEQIKQAYLEVRDLVTGQVVTAIEIISPVNKRAGEGRETYVKKRQKIFGSFTHLIEIDLLRQWQPMPLLNNTIQSDYRILISRQERRPQADLYAFNLPQPIPAFPIPLRAGDREPVVDLQALLHQVYDRAGYDYTIDYSLELIPSLSEADTLWVNDLLDELQLR</sequence>
<evidence type="ECO:0000256" key="1">
    <source>
        <dbReference type="SAM" id="MobiDB-lite"/>
    </source>
</evidence>
<gene>
    <name evidence="2" type="ORF">MC7420_7943</name>
</gene>
<feature type="region of interest" description="Disordered" evidence="1">
    <location>
        <begin position="72"/>
        <end position="95"/>
    </location>
</feature>
<dbReference type="RefSeq" id="WP_006098640.1">
    <property type="nucleotide sequence ID" value="NZ_DS989842.1"/>
</dbReference>
<keyword evidence="3" id="KW-1185">Reference proteome</keyword>
<protein>
    <recommendedName>
        <fullName evidence="4">DUF4058 domain-containing protein</fullName>
    </recommendedName>
</protein>
<evidence type="ECO:0008006" key="4">
    <source>
        <dbReference type="Google" id="ProtNLM"/>
    </source>
</evidence>
<dbReference type="EMBL" id="DS989842">
    <property type="protein sequence ID" value="EDX78205.1"/>
    <property type="molecule type" value="Genomic_DNA"/>
</dbReference>
<proteinExistence type="predicted"/>
<evidence type="ECO:0000313" key="3">
    <source>
        <dbReference type="Proteomes" id="UP000003835"/>
    </source>
</evidence>
<evidence type="ECO:0000313" key="2">
    <source>
        <dbReference type="EMBL" id="EDX78205.1"/>
    </source>
</evidence>
<accession>B4VIU9</accession>